<dbReference type="InterPro" id="IPR057727">
    <property type="entry name" value="WCX_dom"/>
</dbReference>
<dbReference type="AlphaFoldDB" id="A0A940DL10"/>
<feature type="domain" description="WCX" evidence="2">
    <location>
        <begin position="226"/>
        <end position="303"/>
    </location>
</feature>
<reference evidence="3" key="2">
    <citation type="journal article" date="2021" name="PeerJ">
        <title>Extensive microbial diversity within the chicken gut microbiome revealed by metagenomics and culture.</title>
        <authorList>
            <person name="Gilroy R."/>
            <person name="Ravi A."/>
            <person name="Getino M."/>
            <person name="Pursley I."/>
            <person name="Horton D.L."/>
            <person name="Alikhan N.F."/>
            <person name="Baker D."/>
            <person name="Gharbi K."/>
            <person name="Hall N."/>
            <person name="Watson M."/>
            <person name="Adriaenssens E.M."/>
            <person name="Foster-Nyarko E."/>
            <person name="Jarju S."/>
            <person name="Secka A."/>
            <person name="Antonio M."/>
            <person name="Oren A."/>
            <person name="Chaudhuri R.R."/>
            <person name="La Ragione R."/>
            <person name="Hildebrand F."/>
            <person name="Pallen M.J."/>
        </authorList>
    </citation>
    <scope>NUCLEOTIDE SEQUENCE</scope>
    <source>
        <strain evidence="3">F1-3629</strain>
    </source>
</reference>
<dbReference type="InterPro" id="IPR036388">
    <property type="entry name" value="WH-like_DNA-bd_sf"/>
</dbReference>
<evidence type="ECO:0000259" key="2">
    <source>
        <dbReference type="Pfam" id="PF25583"/>
    </source>
</evidence>
<dbReference type="Pfam" id="PF13280">
    <property type="entry name" value="WYL"/>
    <property type="match status" value="1"/>
</dbReference>
<feature type="domain" description="WYL" evidence="1">
    <location>
        <begin position="122"/>
        <end position="195"/>
    </location>
</feature>
<dbReference type="PROSITE" id="PS52050">
    <property type="entry name" value="WYL"/>
    <property type="match status" value="1"/>
</dbReference>
<name>A0A940DL10_9BACT</name>
<dbReference type="PANTHER" id="PTHR34580:SF9">
    <property type="entry name" value="SLL5097 PROTEIN"/>
    <property type="match status" value="1"/>
</dbReference>
<accession>A0A940DL10</accession>
<evidence type="ECO:0000259" key="1">
    <source>
        <dbReference type="Pfam" id="PF13280"/>
    </source>
</evidence>
<organism evidence="3 4">
    <name type="scientific">Candidatus Cryptobacteroides gallistercoris</name>
    <dbReference type="NCBI Taxonomy" id="2840765"/>
    <lineage>
        <taxon>Bacteria</taxon>
        <taxon>Pseudomonadati</taxon>
        <taxon>Bacteroidota</taxon>
        <taxon>Bacteroidia</taxon>
        <taxon>Bacteroidales</taxon>
        <taxon>Candidatus Cryptobacteroides</taxon>
    </lineage>
</organism>
<dbReference type="Proteomes" id="UP000771749">
    <property type="component" value="Unassembled WGS sequence"/>
</dbReference>
<dbReference type="Gene3D" id="1.10.10.10">
    <property type="entry name" value="Winged helix-like DNA-binding domain superfamily/Winged helix DNA-binding domain"/>
    <property type="match status" value="1"/>
</dbReference>
<comment type="caution">
    <text evidence="3">The sequence shown here is derived from an EMBL/GenBank/DDBJ whole genome shotgun (WGS) entry which is preliminary data.</text>
</comment>
<evidence type="ECO:0000313" key="3">
    <source>
        <dbReference type="EMBL" id="MBO8453118.1"/>
    </source>
</evidence>
<evidence type="ECO:0000313" key="4">
    <source>
        <dbReference type="Proteomes" id="UP000771749"/>
    </source>
</evidence>
<reference evidence="3" key="1">
    <citation type="submission" date="2020-10" db="EMBL/GenBank/DDBJ databases">
        <authorList>
            <person name="Gilroy R."/>
        </authorList>
    </citation>
    <scope>NUCLEOTIDE SEQUENCE</scope>
    <source>
        <strain evidence="3">F1-3629</strain>
    </source>
</reference>
<dbReference type="InterPro" id="IPR051534">
    <property type="entry name" value="CBASS_pafABC_assoc_protein"/>
</dbReference>
<dbReference type="Pfam" id="PF25583">
    <property type="entry name" value="WCX"/>
    <property type="match status" value="1"/>
</dbReference>
<protein>
    <submittedName>
        <fullName evidence="3">Transcriptional regulator</fullName>
    </submittedName>
</protein>
<gene>
    <name evidence="3" type="ORF">IAC07_00155</name>
</gene>
<sequence>MSKQGYILRYLLIVRLIRNRRYISLPDLVREVEDGLAYYDDADEVGVSRRTILRDLKEIKSGMDISIEYSRRHKGYYIPEDEDRMSDIERILEQYDLITSLQAREELSQIVFAEKRKARGTEHLNPLIHAIKKSLVVEFLYAKFDNSAPYVRRVMPYALKESQGRWYLLATEFSAERASGTIKSWGLDRIQNLKITKERFVRVRKIDPESEFRDVFGAYSGKDIPVEEIILSFPPKAGRYVEAYPLHESQETLADNGKEIRIRLRLKIARDFIQELLSLTEDMTVISPKHLRKELKDIYRKALKRLD</sequence>
<dbReference type="InterPro" id="IPR026881">
    <property type="entry name" value="WYL_dom"/>
</dbReference>
<dbReference type="EMBL" id="JADIMJ010000005">
    <property type="protein sequence ID" value="MBO8453118.1"/>
    <property type="molecule type" value="Genomic_DNA"/>
</dbReference>
<proteinExistence type="predicted"/>
<dbReference type="PANTHER" id="PTHR34580">
    <property type="match status" value="1"/>
</dbReference>